<reference evidence="1" key="1">
    <citation type="thesis" date="2020" institute="ProQuest LLC" country="789 East Eisenhower Parkway, Ann Arbor, MI, USA">
        <title>Comparative Genomics and Chromosome Evolution.</title>
        <authorList>
            <person name="Mudd A.B."/>
        </authorList>
    </citation>
    <scope>NUCLEOTIDE SEQUENCE</scope>
    <source>
        <strain evidence="1">HN-11 Male</strain>
        <tissue evidence="1">Kidney and liver</tissue>
    </source>
</reference>
<dbReference type="AlphaFoldDB" id="A0A8J6EFS5"/>
<dbReference type="Proteomes" id="UP000770717">
    <property type="component" value="Unassembled WGS sequence"/>
</dbReference>
<keyword evidence="2" id="KW-1185">Reference proteome</keyword>
<comment type="caution">
    <text evidence="1">The sequence shown here is derived from an EMBL/GenBank/DDBJ whole genome shotgun (WGS) entry which is preliminary data.</text>
</comment>
<evidence type="ECO:0000313" key="1">
    <source>
        <dbReference type="EMBL" id="KAG9468437.1"/>
    </source>
</evidence>
<protein>
    <submittedName>
        <fullName evidence="1">Uncharacterized protein</fullName>
    </submittedName>
</protein>
<name>A0A8J6EFS5_ELECQ</name>
<proteinExistence type="predicted"/>
<sequence>MGRQQALQGFSERGFKFKPFPENHPQNMLKIKKKIHSPLCSCRGSGAFSRAFSLHCSESLSAGGDLKSQPAERAASDWLRAQPFIEAIANSGQRWRGGRSLVH</sequence>
<organism evidence="1 2">
    <name type="scientific">Eleutherodactylus coqui</name>
    <name type="common">Puerto Rican coqui</name>
    <dbReference type="NCBI Taxonomy" id="57060"/>
    <lineage>
        <taxon>Eukaryota</taxon>
        <taxon>Metazoa</taxon>
        <taxon>Chordata</taxon>
        <taxon>Craniata</taxon>
        <taxon>Vertebrata</taxon>
        <taxon>Euteleostomi</taxon>
        <taxon>Amphibia</taxon>
        <taxon>Batrachia</taxon>
        <taxon>Anura</taxon>
        <taxon>Neobatrachia</taxon>
        <taxon>Hyloidea</taxon>
        <taxon>Eleutherodactylidae</taxon>
        <taxon>Eleutherodactylinae</taxon>
        <taxon>Eleutherodactylus</taxon>
        <taxon>Eleutherodactylus</taxon>
    </lineage>
</organism>
<gene>
    <name evidence="1" type="ORF">GDO78_022751</name>
</gene>
<accession>A0A8J6EFS5</accession>
<dbReference type="EMBL" id="WNTK01000884">
    <property type="protein sequence ID" value="KAG9468437.1"/>
    <property type="molecule type" value="Genomic_DNA"/>
</dbReference>
<evidence type="ECO:0000313" key="2">
    <source>
        <dbReference type="Proteomes" id="UP000770717"/>
    </source>
</evidence>